<accession>A0AC34FDU2</accession>
<protein>
    <submittedName>
        <fullName evidence="2">Uncharacterized protein</fullName>
    </submittedName>
</protein>
<evidence type="ECO:0000313" key="1">
    <source>
        <dbReference type="Proteomes" id="UP000887579"/>
    </source>
</evidence>
<evidence type="ECO:0000313" key="2">
    <source>
        <dbReference type="WBParaSite" id="ES5_v2.g15504.t1"/>
    </source>
</evidence>
<organism evidence="1 2">
    <name type="scientific">Panagrolaimus sp. ES5</name>
    <dbReference type="NCBI Taxonomy" id="591445"/>
    <lineage>
        <taxon>Eukaryota</taxon>
        <taxon>Metazoa</taxon>
        <taxon>Ecdysozoa</taxon>
        <taxon>Nematoda</taxon>
        <taxon>Chromadorea</taxon>
        <taxon>Rhabditida</taxon>
        <taxon>Tylenchina</taxon>
        <taxon>Panagrolaimomorpha</taxon>
        <taxon>Panagrolaimoidea</taxon>
        <taxon>Panagrolaimidae</taxon>
        <taxon>Panagrolaimus</taxon>
    </lineage>
</organism>
<dbReference type="WBParaSite" id="ES5_v2.g15504.t1">
    <property type="protein sequence ID" value="ES5_v2.g15504.t1"/>
    <property type="gene ID" value="ES5_v2.g15504"/>
</dbReference>
<reference evidence="2" key="1">
    <citation type="submission" date="2022-11" db="UniProtKB">
        <authorList>
            <consortium name="WormBaseParasite"/>
        </authorList>
    </citation>
    <scope>IDENTIFICATION</scope>
</reference>
<proteinExistence type="predicted"/>
<name>A0AC34FDU2_9BILA</name>
<sequence>MVLASNVENLFLLHSTVKYNDGTEVPLEKIVEQIPKVKSITLHFPPATSMITSQTMKELCEIPHFATLESIIFKEIPESFNLASFCSYMKKNKLTYIILGFCDSISEGYKVQLEEIVDGILEAQTREYIIPNINFPGLDAEKYQKLLDFYK</sequence>
<dbReference type="Proteomes" id="UP000887579">
    <property type="component" value="Unplaced"/>
</dbReference>